<name>A0A075SJ26_STRSU</name>
<dbReference type="CDD" id="cd00093">
    <property type="entry name" value="HTH_XRE"/>
    <property type="match status" value="1"/>
</dbReference>
<evidence type="ECO:0000313" key="3">
    <source>
        <dbReference type="Proteomes" id="UP000028185"/>
    </source>
</evidence>
<dbReference type="Proteomes" id="UP000028185">
    <property type="component" value="Chromosome"/>
</dbReference>
<sequence>MMMTTADKIKYILQKTGWTRDQFASGMGVTTLSVYKWLDGRPPRQRMLDKIDELYEQVKPYEHRALAPRRKIRLVYPYYSHQRQPWEK</sequence>
<dbReference type="InterPro" id="IPR001387">
    <property type="entry name" value="Cro/C1-type_HTH"/>
</dbReference>
<feature type="domain" description="HTH cro/C1-type" evidence="1">
    <location>
        <begin position="9"/>
        <end position="58"/>
    </location>
</feature>
<evidence type="ECO:0000259" key="1">
    <source>
        <dbReference type="Pfam" id="PF01381"/>
    </source>
</evidence>
<dbReference type="Gene3D" id="1.10.260.40">
    <property type="entry name" value="lambda repressor-like DNA-binding domains"/>
    <property type="match status" value="1"/>
</dbReference>
<protein>
    <recommendedName>
        <fullName evidence="1">HTH cro/C1-type domain-containing protein</fullName>
    </recommendedName>
</protein>
<dbReference type="InterPro" id="IPR010982">
    <property type="entry name" value="Lambda_DNA-bd_dom_sf"/>
</dbReference>
<dbReference type="HOGENOM" id="CLU_2467773_0_0_9"/>
<dbReference type="Pfam" id="PF01381">
    <property type="entry name" value="HTH_3"/>
    <property type="match status" value="1"/>
</dbReference>
<gene>
    <name evidence="2" type="ORF">ID09_07410</name>
</gene>
<evidence type="ECO:0000313" key="2">
    <source>
        <dbReference type="EMBL" id="AIG43858.1"/>
    </source>
</evidence>
<dbReference type="AlphaFoldDB" id="A0A075SJ26"/>
<dbReference type="RefSeq" id="WP_038425663.1">
    <property type="nucleotide sequence ID" value="NZ_CP008921.1"/>
</dbReference>
<proteinExistence type="predicted"/>
<dbReference type="GO" id="GO:0003677">
    <property type="term" value="F:DNA binding"/>
    <property type="evidence" value="ECO:0007669"/>
    <property type="project" value="InterPro"/>
</dbReference>
<organism evidence="2 3">
    <name type="scientific">Streptococcus suis 6407</name>
    <dbReference type="NCBI Taxonomy" id="1214179"/>
    <lineage>
        <taxon>Bacteria</taxon>
        <taxon>Bacillati</taxon>
        <taxon>Bacillota</taxon>
        <taxon>Bacilli</taxon>
        <taxon>Lactobacillales</taxon>
        <taxon>Streptococcaceae</taxon>
        <taxon>Streptococcus</taxon>
    </lineage>
</organism>
<dbReference type="EMBL" id="CP008921">
    <property type="protein sequence ID" value="AIG43858.1"/>
    <property type="molecule type" value="Genomic_DNA"/>
</dbReference>
<dbReference type="SUPFAM" id="SSF47413">
    <property type="entry name" value="lambda repressor-like DNA-binding domains"/>
    <property type="match status" value="1"/>
</dbReference>
<dbReference type="PATRIC" id="fig|1214179.4.peg.1456"/>
<accession>A0A075SJ26</accession>
<reference evidence="2 3" key="1">
    <citation type="journal article" date="2014" name="Genome Announc.">
        <title>Whole-Genome Sequence of Streptococcus suis Serotype 4 Reference Strain 6407.</title>
        <authorList>
            <person name="Wang K."/>
            <person name="Chen J."/>
            <person name="Yao H."/>
            <person name="Lu C."/>
        </authorList>
    </citation>
    <scope>NUCLEOTIDE SEQUENCE [LARGE SCALE GENOMIC DNA]</scope>
    <source>
        <strain evidence="2">6407</strain>
    </source>
</reference>